<organism evidence="9">
    <name type="scientific">Phallusia mammillata</name>
    <dbReference type="NCBI Taxonomy" id="59560"/>
    <lineage>
        <taxon>Eukaryota</taxon>
        <taxon>Metazoa</taxon>
        <taxon>Chordata</taxon>
        <taxon>Tunicata</taxon>
        <taxon>Ascidiacea</taxon>
        <taxon>Phlebobranchia</taxon>
        <taxon>Ascidiidae</taxon>
        <taxon>Phallusia</taxon>
    </lineage>
</organism>
<dbReference type="Pfam" id="PF03815">
    <property type="entry name" value="LCCL"/>
    <property type="match status" value="1"/>
</dbReference>
<dbReference type="SUPFAM" id="SSF57196">
    <property type="entry name" value="EGF/Laminin"/>
    <property type="match status" value="1"/>
</dbReference>
<evidence type="ECO:0000313" key="9">
    <source>
        <dbReference type="EMBL" id="CAB3231614.1"/>
    </source>
</evidence>
<dbReference type="CDD" id="cd00037">
    <property type="entry name" value="CLECT"/>
    <property type="match status" value="1"/>
</dbReference>
<accession>A0A6F9D8Y3</accession>
<dbReference type="SUPFAM" id="SSF69848">
    <property type="entry name" value="LCCL domain"/>
    <property type="match status" value="2"/>
</dbReference>
<dbReference type="InterPro" id="IPR051022">
    <property type="entry name" value="Notch_Cell-Fate_Det"/>
</dbReference>
<feature type="disulfide bond" evidence="5">
    <location>
        <begin position="142"/>
        <end position="152"/>
    </location>
</feature>
<dbReference type="InterPro" id="IPR036609">
    <property type="entry name" value="LCCL_sf"/>
</dbReference>
<evidence type="ECO:0000256" key="5">
    <source>
        <dbReference type="PROSITE-ProRule" id="PRU00076"/>
    </source>
</evidence>
<evidence type="ECO:0000259" key="8">
    <source>
        <dbReference type="PROSITE" id="PS50820"/>
    </source>
</evidence>
<protein>
    <submittedName>
        <fullName evidence="9">C-type lectin domain family 4 member F-like</fullName>
    </submittedName>
</protein>
<evidence type="ECO:0000256" key="1">
    <source>
        <dbReference type="ARBA" id="ARBA00022536"/>
    </source>
</evidence>
<dbReference type="InterPro" id="IPR018097">
    <property type="entry name" value="EGF_Ca-bd_CS"/>
</dbReference>
<dbReference type="PANTHER" id="PTHR24049:SF22">
    <property type="entry name" value="DROSOPHILA CRUMBS HOMOLOG"/>
    <property type="match status" value="1"/>
</dbReference>
<feature type="disulfide bond" evidence="5">
    <location>
        <begin position="163"/>
        <end position="172"/>
    </location>
</feature>
<feature type="domain" description="C-type lectin" evidence="7">
    <location>
        <begin position="248"/>
        <end position="376"/>
    </location>
</feature>
<evidence type="ECO:0000256" key="3">
    <source>
        <dbReference type="ARBA" id="ARBA00022737"/>
    </source>
</evidence>
<dbReference type="InterPro" id="IPR004043">
    <property type="entry name" value="LCCL"/>
</dbReference>
<name>A0A6F9D8Y3_9ASCI</name>
<keyword evidence="1 5" id="KW-0245">EGF-like domain</keyword>
<dbReference type="AlphaFoldDB" id="A0A6F9D8Y3"/>
<dbReference type="PROSITE" id="PS50026">
    <property type="entry name" value="EGF_3"/>
    <property type="match status" value="3"/>
</dbReference>
<reference evidence="9" key="1">
    <citation type="submission" date="2020-04" db="EMBL/GenBank/DDBJ databases">
        <authorList>
            <person name="Neveu A P."/>
        </authorList>
    </citation>
    <scope>NUCLEOTIDE SEQUENCE</scope>
    <source>
        <tissue evidence="9">Whole embryo</tissue>
    </source>
</reference>
<feature type="disulfide bond" evidence="5">
    <location>
        <begin position="243"/>
        <end position="252"/>
    </location>
</feature>
<dbReference type="SMART" id="SM00603">
    <property type="entry name" value="LCCL"/>
    <property type="match status" value="1"/>
</dbReference>
<evidence type="ECO:0000259" key="6">
    <source>
        <dbReference type="PROSITE" id="PS50026"/>
    </source>
</evidence>
<dbReference type="PROSITE" id="PS00022">
    <property type="entry name" value="EGF_1"/>
    <property type="match status" value="2"/>
</dbReference>
<keyword evidence="4 5" id="KW-1015">Disulfide bond</keyword>
<dbReference type="SMART" id="SM00181">
    <property type="entry name" value="EGF"/>
    <property type="match status" value="3"/>
</dbReference>
<feature type="domain" description="EGF-like" evidence="6">
    <location>
        <begin position="138"/>
        <end position="173"/>
    </location>
</feature>
<dbReference type="GO" id="GO:0045197">
    <property type="term" value="P:establishment or maintenance of epithelial cell apical/basal polarity"/>
    <property type="evidence" value="ECO:0007669"/>
    <property type="project" value="TreeGrafter"/>
</dbReference>
<feature type="domain" description="EGF-like" evidence="6">
    <location>
        <begin position="216"/>
        <end position="253"/>
    </location>
</feature>
<feature type="domain" description="EGF-like" evidence="6">
    <location>
        <begin position="175"/>
        <end position="215"/>
    </location>
</feature>
<evidence type="ECO:0000259" key="7">
    <source>
        <dbReference type="PROSITE" id="PS50041"/>
    </source>
</evidence>
<feature type="domain" description="LCCL" evidence="8">
    <location>
        <begin position="53"/>
        <end position="134"/>
    </location>
</feature>
<keyword evidence="9" id="KW-0430">Lectin</keyword>
<dbReference type="Pfam" id="PF00059">
    <property type="entry name" value="Lectin_C"/>
    <property type="match status" value="1"/>
</dbReference>
<dbReference type="GO" id="GO:0007157">
    <property type="term" value="P:heterophilic cell-cell adhesion via plasma membrane cell adhesion molecules"/>
    <property type="evidence" value="ECO:0007669"/>
    <property type="project" value="TreeGrafter"/>
</dbReference>
<dbReference type="Gene3D" id="3.10.100.10">
    <property type="entry name" value="Mannose-Binding Protein A, subunit A"/>
    <property type="match status" value="1"/>
</dbReference>
<dbReference type="GO" id="GO:0032991">
    <property type="term" value="C:protein-containing complex"/>
    <property type="evidence" value="ECO:0007669"/>
    <property type="project" value="TreeGrafter"/>
</dbReference>
<proteinExistence type="evidence at transcript level"/>
<dbReference type="Pfam" id="PF07645">
    <property type="entry name" value="EGF_CA"/>
    <property type="match status" value="1"/>
</dbReference>
<dbReference type="GO" id="GO:0005509">
    <property type="term" value="F:calcium ion binding"/>
    <property type="evidence" value="ECO:0007669"/>
    <property type="project" value="InterPro"/>
</dbReference>
<dbReference type="PANTHER" id="PTHR24049">
    <property type="entry name" value="CRUMBS FAMILY MEMBER"/>
    <property type="match status" value="1"/>
</dbReference>
<dbReference type="PROSITE" id="PS01187">
    <property type="entry name" value="EGF_CA"/>
    <property type="match status" value="2"/>
</dbReference>
<dbReference type="GO" id="GO:0005886">
    <property type="term" value="C:plasma membrane"/>
    <property type="evidence" value="ECO:0007669"/>
    <property type="project" value="TreeGrafter"/>
</dbReference>
<sequence length="380" mass="41366">MHAGLIDQDGGYFEVFKSDPLPKYEGTSRYGVVSETCFSALFTYSFQMKCSTKGNPEFSVTDVDCPSGCRSTYVCGTNLYNGNSSVCVAAIHSGALKENGGAITFYSHEGQTSYNGSTKNGVSSQSCDTFLRSFSFTRSNDCFRNCQNEGKCLSGINAEFCSCAGGTEGEDCGIDIDECTSGTHDCHQHATCINTVGSFECSCNANYTGNGNQCETNFCSANVDLCKHNGTCFNTATRYNCSCNLFYTGEHCEKVLVDHVIMTTERNWADAREYCQSIGGDLATWGMRNATVRNSIIENVLRPAPPSSYWIGLSDLDQEGVWKYVDGVAVTSNNTDFSTGQPDNRGSGQDCGWLYFNYNFQMDDGSCADNGLAICERILN</sequence>
<keyword evidence="3" id="KW-0677">Repeat</keyword>
<dbReference type="EMBL" id="LR784000">
    <property type="protein sequence ID" value="CAB3231614.1"/>
    <property type="molecule type" value="mRNA"/>
</dbReference>
<dbReference type="InterPro" id="IPR016187">
    <property type="entry name" value="CTDL_fold"/>
</dbReference>
<dbReference type="PROSITE" id="PS00010">
    <property type="entry name" value="ASX_HYDROXYL"/>
    <property type="match status" value="2"/>
</dbReference>
<dbReference type="InterPro" id="IPR001881">
    <property type="entry name" value="EGF-like_Ca-bd_dom"/>
</dbReference>
<keyword evidence="2" id="KW-0732">Signal</keyword>
<dbReference type="GO" id="GO:0030246">
    <property type="term" value="F:carbohydrate binding"/>
    <property type="evidence" value="ECO:0007669"/>
    <property type="project" value="UniProtKB-KW"/>
</dbReference>
<gene>
    <name evidence="9" type="primary">Clec4f-003</name>
</gene>
<dbReference type="InterPro" id="IPR049883">
    <property type="entry name" value="NOTCH1_EGF-like"/>
</dbReference>
<dbReference type="CDD" id="cd00054">
    <property type="entry name" value="EGF_CA"/>
    <property type="match status" value="2"/>
</dbReference>
<dbReference type="SMART" id="SM00179">
    <property type="entry name" value="EGF_CA"/>
    <property type="match status" value="2"/>
</dbReference>
<dbReference type="Gene3D" id="2.170.130.20">
    <property type="entry name" value="LCCL-like domain"/>
    <property type="match status" value="1"/>
</dbReference>
<dbReference type="PROSITE" id="PS50820">
    <property type="entry name" value="LCCL"/>
    <property type="match status" value="1"/>
</dbReference>
<dbReference type="SUPFAM" id="SSF56436">
    <property type="entry name" value="C-type lectin-like"/>
    <property type="match status" value="1"/>
</dbReference>
<dbReference type="InterPro" id="IPR000742">
    <property type="entry name" value="EGF"/>
</dbReference>
<dbReference type="InterPro" id="IPR016186">
    <property type="entry name" value="C-type_lectin-like/link_sf"/>
</dbReference>
<dbReference type="FunFam" id="2.10.25.10:FF:000038">
    <property type="entry name" value="Fibrillin 2"/>
    <property type="match status" value="1"/>
</dbReference>
<evidence type="ECO:0000256" key="4">
    <source>
        <dbReference type="ARBA" id="ARBA00023157"/>
    </source>
</evidence>
<dbReference type="PROSITE" id="PS50041">
    <property type="entry name" value="C_TYPE_LECTIN_2"/>
    <property type="match status" value="1"/>
</dbReference>
<comment type="caution">
    <text evidence="5">Lacks conserved residue(s) required for the propagation of feature annotation.</text>
</comment>
<dbReference type="Gene3D" id="2.10.25.10">
    <property type="entry name" value="Laminin"/>
    <property type="match status" value="2"/>
</dbReference>
<dbReference type="SMART" id="SM00034">
    <property type="entry name" value="CLECT"/>
    <property type="match status" value="1"/>
</dbReference>
<dbReference type="InterPro" id="IPR000152">
    <property type="entry name" value="EGF-type_Asp/Asn_hydroxyl_site"/>
</dbReference>
<dbReference type="InterPro" id="IPR001304">
    <property type="entry name" value="C-type_lectin-like"/>
</dbReference>
<evidence type="ECO:0000256" key="2">
    <source>
        <dbReference type="ARBA" id="ARBA00022729"/>
    </source>
</evidence>